<keyword evidence="2" id="KW-1185">Reference proteome</keyword>
<comment type="caution">
    <text evidence="1">The sequence shown here is derived from an EMBL/GenBank/DDBJ whole genome shotgun (WGS) entry which is preliminary data.</text>
</comment>
<dbReference type="AlphaFoldDB" id="A0A4R6MT91"/>
<dbReference type="RefSeq" id="WP_133605543.1">
    <property type="nucleotide sequence ID" value="NZ_JAUFPJ010000019.1"/>
</dbReference>
<proteinExistence type="predicted"/>
<sequence length="258" mass="27837">MTSPLTWLRARLSASSQDISGFHYEPADRSSHFAEAAPGLTIGTFRDAPPWIVVDVSLATTIVASWPGRLWEVQVIKRASEQPVASAGYVRATAVRVVRELPSANLFGANGEAVASILAVASQLTLEQRDQLARLHSEASDDACSQVWNRWLAESDPTSAHCGEDHRNTLAIGAGKMRSPLGSAPTVLHSVLSRRATEIDGLAAFIEDDEDRYFAPMWSKAFASLLHACFAMGVDASLVSREQRSVLIAAYDGMTGTK</sequence>
<name>A0A4R6MT91_9BURK</name>
<evidence type="ECO:0000313" key="2">
    <source>
        <dbReference type="Proteomes" id="UP000295357"/>
    </source>
</evidence>
<gene>
    <name evidence="1" type="ORF">DFR39_1167</name>
</gene>
<dbReference type="OrthoDB" id="8665869at2"/>
<dbReference type="Proteomes" id="UP000295357">
    <property type="component" value="Unassembled WGS sequence"/>
</dbReference>
<accession>A0A4R6MT91</accession>
<evidence type="ECO:0000313" key="1">
    <source>
        <dbReference type="EMBL" id="TDP04511.1"/>
    </source>
</evidence>
<protein>
    <submittedName>
        <fullName evidence="1">Uncharacterized protein</fullName>
    </submittedName>
</protein>
<dbReference type="EMBL" id="SNXE01000016">
    <property type="protein sequence ID" value="TDP04511.1"/>
    <property type="molecule type" value="Genomic_DNA"/>
</dbReference>
<organism evidence="1 2">
    <name type="scientific">Roseateles asaccharophilus</name>
    <dbReference type="NCBI Taxonomy" id="582607"/>
    <lineage>
        <taxon>Bacteria</taxon>
        <taxon>Pseudomonadati</taxon>
        <taxon>Pseudomonadota</taxon>
        <taxon>Betaproteobacteria</taxon>
        <taxon>Burkholderiales</taxon>
        <taxon>Sphaerotilaceae</taxon>
        <taxon>Roseateles</taxon>
    </lineage>
</organism>
<reference evidence="1 2" key="1">
    <citation type="submission" date="2019-03" db="EMBL/GenBank/DDBJ databases">
        <title>Genomic Encyclopedia of Type Strains, Phase IV (KMG-IV): sequencing the most valuable type-strain genomes for metagenomic binning, comparative biology and taxonomic classification.</title>
        <authorList>
            <person name="Goeker M."/>
        </authorList>
    </citation>
    <scope>NUCLEOTIDE SEQUENCE [LARGE SCALE GENOMIC DNA]</scope>
    <source>
        <strain evidence="1 2">DSM 25082</strain>
    </source>
</reference>